<feature type="region of interest" description="Disordered" evidence="1">
    <location>
        <begin position="1"/>
        <end position="22"/>
    </location>
</feature>
<feature type="region of interest" description="Disordered" evidence="1">
    <location>
        <begin position="32"/>
        <end position="51"/>
    </location>
</feature>
<name>A0A409YVI0_9AGAR</name>
<reference evidence="2 3" key="1">
    <citation type="journal article" date="2018" name="Evol. Lett.">
        <title>Horizontal gene cluster transfer increased hallucinogenic mushroom diversity.</title>
        <authorList>
            <person name="Reynolds H.T."/>
            <person name="Vijayakumar V."/>
            <person name="Gluck-Thaler E."/>
            <person name="Korotkin H.B."/>
            <person name="Matheny P.B."/>
            <person name="Slot J.C."/>
        </authorList>
    </citation>
    <scope>NUCLEOTIDE SEQUENCE [LARGE SCALE GENOMIC DNA]</scope>
    <source>
        <strain evidence="2 3">2629</strain>
    </source>
</reference>
<feature type="compositionally biased region" description="Low complexity" evidence="1">
    <location>
        <begin position="234"/>
        <end position="260"/>
    </location>
</feature>
<organism evidence="2 3">
    <name type="scientific">Panaeolus cyanescens</name>
    <dbReference type="NCBI Taxonomy" id="181874"/>
    <lineage>
        <taxon>Eukaryota</taxon>
        <taxon>Fungi</taxon>
        <taxon>Dikarya</taxon>
        <taxon>Basidiomycota</taxon>
        <taxon>Agaricomycotina</taxon>
        <taxon>Agaricomycetes</taxon>
        <taxon>Agaricomycetidae</taxon>
        <taxon>Agaricales</taxon>
        <taxon>Agaricineae</taxon>
        <taxon>Galeropsidaceae</taxon>
        <taxon>Panaeolus</taxon>
    </lineage>
</organism>
<comment type="caution">
    <text evidence="2">The sequence shown here is derived from an EMBL/GenBank/DDBJ whole genome shotgun (WGS) entry which is preliminary data.</text>
</comment>
<feature type="region of interest" description="Disordered" evidence="1">
    <location>
        <begin position="60"/>
        <end position="279"/>
    </location>
</feature>
<evidence type="ECO:0000256" key="1">
    <source>
        <dbReference type="SAM" id="MobiDB-lite"/>
    </source>
</evidence>
<feature type="compositionally biased region" description="Polar residues" evidence="1">
    <location>
        <begin position="75"/>
        <end position="93"/>
    </location>
</feature>
<evidence type="ECO:0000313" key="3">
    <source>
        <dbReference type="Proteomes" id="UP000284842"/>
    </source>
</evidence>
<evidence type="ECO:0000313" key="2">
    <source>
        <dbReference type="EMBL" id="PPR06979.1"/>
    </source>
</evidence>
<proteinExistence type="predicted"/>
<feature type="compositionally biased region" description="Low complexity" evidence="1">
    <location>
        <begin position="37"/>
        <end position="51"/>
    </location>
</feature>
<feature type="compositionally biased region" description="Polar residues" evidence="1">
    <location>
        <begin position="1"/>
        <end position="12"/>
    </location>
</feature>
<keyword evidence="3" id="KW-1185">Reference proteome</keyword>
<dbReference type="Proteomes" id="UP000284842">
    <property type="component" value="Unassembled WGS sequence"/>
</dbReference>
<sequence length="555" mass="60225">MTATTPHSSVQSVFAGGSARSLRSRIRKTDAKILEATPTTQPLQTPTNLISPIIPPPNLVLPSSSPVNGSDLTADLSNLSPLSPVSDTIQKSPDSVKDVFNTPYDSSATSKPKAPLAPIAGRKRQLVVDNDEDNDAIEWTPSPPSKRHNSSDDGHLDGRDIGHNEKDVNGQSSPTLYSGSGSSNDKAERRDYSDKNNIAKRLFAPSPADSSPIKSESNQTRLTISLPGRAAGRNSSMSGTATTTNTSSSVASSSNNSANAVVPLDPSPNSAKPQVNTLSPHLFTDPRKIPMWSKIVKYDNSGETAFIVTYVPSSNPWCSGSMVDLMDPDLTKLNAYVNLPAYPLVQFAMQSVPPNNDVIELDDDGHPIRHAMSLKAWDQFGLSMKHAAKFITFTRNKIHVNPSRDSVLTVMALSYSNEKNQSAYLRKSAPKTQFFAVEREDPHRQIVFWSLGVITSSFITQPCSEQGRPAYRGVHAVLQQWEKERMGAFFSMIFRNVSLIAQMDGNNIEAFGGSSHSAAKSSVGKMAIPSYRPPIKEVAPPAYYNRGYACHSQVP</sequence>
<feature type="non-terminal residue" evidence="2">
    <location>
        <position position="555"/>
    </location>
</feature>
<feature type="compositionally biased region" description="Polar residues" evidence="1">
    <location>
        <begin position="208"/>
        <end position="223"/>
    </location>
</feature>
<dbReference type="AlphaFoldDB" id="A0A409YVI0"/>
<dbReference type="InParanoid" id="A0A409YVI0"/>
<gene>
    <name evidence="2" type="ORF">CVT24_011012</name>
</gene>
<accession>A0A409YVI0</accession>
<feature type="compositionally biased region" description="Basic and acidic residues" evidence="1">
    <location>
        <begin position="149"/>
        <end position="168"/>
    </location>
</feature>
<feature type="compositionally biased region" description="Polar residues" evidence="1">
    <location>
        <begin position="267"/>
        <end position="279"/>
    </location>
</feature>
<feature type="compositionally biased region" description="Basic and acidic residues" evidence="1">
    <location>
        <begin position="185"/>
        <end position="194"/>
    </location>
</feature>
<dbReference type="EMBL" id="NHTK01000551">
    <property type="protein sequence ID" value="PPR06979.1"/>
    <property type="molecule type" value="Genomic_DNA"/>
</dbReference>
<protein>
    <submittedName>
        <fullName evidence="2">Uncharacterized protein</fullName>
    </submittedName>
</protein>